<sequence>MDVIGGMCDSSQVDITSTTHLFTHQWEQYASQNNAAQQESRRLPEIPRQSDANFLIQFLTFFVVRFVYVSSVAFSSSGSVPGATCWGYSGGHRKEAPLDEFFGPCHSLSSLAIGLTAMLSALRCFGSNRTTFWRESATGINRVSYFMAVNVAQIPIILITPIVYLSLLYPLVAPRSYFRFYYFATLGAQFACTGAGYCISAIFSPKNSQMASVTFALISSLVSGSSPTLCKMAGYNVIGPIMYSLSYCRWYLEALFEKEAIRYPDVLAPYVHGLSTRNGYTLDQYSTCVAVLFAMGFAYRVLALLFMLFTNRGKQK</sequence>
<dbReference type="GO" id="GO:0140359">
    <property type="term" value="F:ABC-type transporter activity"/>
    <property type="evidence" value="ECO:0007669"/>
    <property type="project" value="InterPro"/>
</dbReference>
<keyword evidence="9" id="KW-1185">Reference proteome</keyword>
<dbReference type="PANTHER" id="PTHR48041">
    <property type="entry name" value="ABC TRANSPORTER G FAMILY MEMBER 28"/>
    <property type="match status" value="1"/>
</dbReference>
<feature type="transmembrane region" description="Helical" evidence="6">
    <location>
        <begin position="52"/>
        <end position="74"/>
    </location>
</feature>
<name>A0A9W9ZFL1_9CNID</name>
<feature type="transmembrane region" description="Helical" evidence="6">
    <location>
        <begin position="284"/>
        <end position="309"/>
    </location>
</feature>
<protein>
    <recommendedName>
        <fullName evidence="7">ABC transporter family G domain-containing protein</fullName>
    </recommendedName>
</protein>
<evidence type="ECO:0000256" key="6">
    <source>
        <dbReference type="SAM" id="Phobius"/>
    </source>
</evidence>
<feature type="transmembrane region" description="Helical" evidence="6">
    <location>
        <begin position="101"/>
        <end position="122"/>
    </location>
</feature>
<keyword evidence="5 6" id="KW-0472">Membrane</keyword>
<comment type="caution">
    <text evidence="8">The sequence shown here is derived from an EMBL/GenBank/DDBJ whole genome shotgun (WGS) entry which is preliminary data.</text>
</comment>
<keyword evidence="3 6" id="KW-0812">Transmembrane</keyword>
<accession>A0A9W9ZFL1</accession>
<dbReference type="PANTHER" id="PTHR48041:SF91">
    <property type="entry name" value="ABC TRANSPORTER G FAMILY MEMBER 28"/>
    <property type="match status" value="1"/>
</dbReference>
<keyword evidence="4 6" id="KW-1133">Transmembrane helix</keyword>
<reference evidence="8" key="1">
    <citation type="submission" date="2023-01" db="EMBL/GenBank/DDBJ databases">
        <title>Genome assembly of the deep-sea coral Lophelia pertusa.</title>
        <authorList>
            <person name="Herrera S."/>
            <person name="Cordes E."/>
        </authorList>
    </citation>
    <scope>NUCLEOTIDE SEQUENCE</scope>
    <source>
        <strain evidence="8">USNM1676648</strain>
        <tissue evidence="8">Polyp</tissue>
    </source>
</reference>
<dbReference type="GO" id="GO:0016020">
    <property type="term" value="C:membrane"/>
    <property type="evidence" value="ECO:0007669"/>
    <property type="project" value="UniProtKB-SubCell"/>
</dbReference>
<evidence type="ECO:0000256" key="3">
    <source>
        <dbReference type="ARBA" id="ARBA00022692"/>
    </source>
</evidence>
<evidence type="ECO:0000313" key="8">
    <source>
        <dbReference type="EMBL" id="KAJ7380838.1"/>
    </source>
</evidence>
<comment type="subcellular location">
    <subcellularLocation>
        <location evidence="1">Membrane</location>
        <topology evidence="1">Multi-pass membrane protein</topology>
    </subcellularLocation>
</comment>
<dbReference type="InterPro" id="IPR050352">
    <property type="entry name" value="ABCG_transporters"/>
</dbReference>
<dbReference type="EMBL" id="MU826352">
    <property type="protein sequence ID" value="KAJ7380838.1"/>
    <property type="molecule type" value="Genomic_DNA"/>
</dbReference>
<dbReference type="Proteomes" id="UP001163046">
    <property type="component" value="Unassembled WGS sequence"/>
</dbReference>
<evidence type="ECO:0000256" key="4">
    <source>
        <dbReference type="ARBA" id="ARBA00022989"/>
    </source>
</evidence>
<dbReference type="AlphaFoldDB" id="A0A9W9ZFL1"/>
<evidence type="ECO:0000256" key="2">
    <source>
        <dbReference type="ARBA" id="ARBA00022448"/>
    </source>
</evidence>
<evidence type="ECO:0000259" key="7">
    <source>
        <dbReference type="Pfam" id="PF19055"/>
    </source>
</evidence>
<dbReference type="OrthoDB" id="66620at2759"/>
<proteinExistence type="predicted"/>
<feature type="transmembrane region" description="Helical" evidence="6">
    <location>
        <begin position="180"/>
        <end position="203"/>
    </location>
</feature>
<keyword evidence="2" id="KW-0813">Transport</keyword>
<feature type="transmembrane region" description="Helical" evidence="6">
    <location>
        <begin position="143"/>
        <end position="168"/>
    </location>
</feature>
<evidence type="ECO:0000256" key="1">
    <source>
        <dbReference type="ARBA" id="ARBA00004141"/>
    </source>
</evidence>
<dbReference type="InterPro" id="IPR043926">
    <property type="entry name" value="ABCG_dom"/>
</dbReference>
<evidence type="ECO:0000256" key="5">
    <source>
        <dbReference type="ARBA" id="ARBA00023136"/>
    </source>
</evidence>
<gene>
    <name evidence="8" type="ORF">OS493_007228</name>
</gene>
<feature type="domain" description="ABC transporter family G" evidence="7">
    <location>
        <begin position="107"/>
        <end position="312"/>
    </location>
</feature>
<evidence type="ECO:0000313" key="9">
    <source>
        <dbReference type="Proteomes" id="UP001163046"/>
    </source>
</evidence>
<dbReference type="Pfam" id="PF19055">
    <property type="entry name" value="ABC2_membrane_7"/>
    <property type="match status" value="1"/>
</dbReference>
<organism evidence="8 9">
    <name type="scientific">Desmophyllum pertusum</name>
    <dbReference type="NCBI Taxonomy" id="174260"/>
    <lineage>
        <taxon>Eukaryota</taxon>
        <taxon>Metazoa</taxon>
        <taxon>Cnidaria</taxon>
        <taxon>Anthozoa</taxon>
        <taxon>Hexacorallia</taxon>
        <taxon>Scleractinia</taxon>
        <taxon>Caryophylliina</taxon>
        <taxon>Caryophylliidae</taxon>
        <taxon>Desmophyllum</taxon>
    </lineage>
</organism>